<protein>
    <recommendedName>
        <fullName evidence="3">Small CPxCG-related zinc finger protein</fullName>
    </recommendedName>
</protein>
<accession>A0ABZ1UTU3</accession>
<proteinExistence type="predicted"/>
<dbReference type="EMBL" id="CP136508">
    <property type="protein sequence ID" value="WUR15373.1"/>
    <property type="molecule type" value="Genomic_DNA"/>
</dbReference>
<gene>
    <name evidence="1" type="ORF">E7V67_009810</name>
</gene>
<reference evidence="1 2" key="1">
    <citation type="journal article" date="2019" name="Int. J. Syst. Evol. Microbiol.">
        <title>The Draft Whole-Genome Sequence of the Antibiotic Producer Empedobacter haloabium ATCC 31962 Provides Indications for Its Taxonomic Reclassification.</title>
        <authorList>
            <person name="Miess H."/>
            <person name="Arlt P."/>
            <person name="Apel A.K."/>
            <person name="Weber T."/>
            <person name="Nieselt K."/>
            <person name="Hanssen F."/>
            <person name="Czemmel S."/>
            <person name="Nahnsen S."/>
            <person name="Gross H."/>
        </authorList>
    </citation>
    <scope>NUCLEOTIDE SEQUENCE [LARGE SCALE GENOMIC DNA]</scope>
    <source>
        <strain evidence="1 2">ATCC 31962</strain>
    </source>
</reference>
<sequence>MNSDQLSNGGDDVLAAISTISDCMKCPSERAQYDQWLTRENGQLMEHWSVNCPDCGYVNTQKHERW</sequence>
<keyword evidence="2" id="KW-1185">Reference proteome</keyword>
<dbReference type="Proteomes" id="UP000321323">
    <property type="component" value="Chromosome"/>
</dbReference>
<evidence type="ECO:0008006" key="3">
    <source>
        <dbReference type="Google" id="ProtNLM"/>
    </source>
</evidence>
<evidence type="ECO:0000313" key="1">
    <source>
        <dbReference type="EMBL" id="WUR15373.1"/>
    </source>
</evidence>
<organism evidence="1 2">
    <name type="scientific">[Empedobacter] haloabium</name>
    <dbReference type="NCBI Taxonomy" id="592317"/>
    <lineage>
        <taxon>Bacteria</taxon>
        <taxon>Pseudomonadati</taxon>
        <taxon>Pseudomonadota</taxon>
        <taxon>Betaproteobacteria</taxon>
        <taxon>Burkholderiales</taxon>
        <taxon>Oxalobacteraceae</taxon>
        <taxon>Telluria group</taxon>
        <taxon>Telluria group incertae sedis</taxon>
    </lineage>
</organism>
<evidence type="ECO:0000313" key="2">
    <source>
        <dbReference type="Proteomes" id="UP000321323"/>
    </source>
</evidence>
<name>A0ABZ1UTU3_9BURK</name>